<evidence type="ECO:0000313" key="3">
    <source>
        <dbReference type="EMBL" id="SMS02012.1"/>
    </source>
</evidence>
<evidence type="ECO:0000313" key="5">
    <source>
        <dbReference type="Proteomes" id="UP001283366"/>
    </source>
</evidence>
<gene>
    <name evidence="2" type="ORF">SBX37_06240</name>
    <name evidence="3" type="ORF">VIM7927_03323</name>
</gene>
<accession>A0A1Y6IZU2</accession>
<dbReference type="Proteomes" id="UP000196125">
    <property type="component" value="Unassembled WGS sequence"/>
</dbReference>
<evidence type="ECO:0000256" key="1">
    <source>
        <dbReference type="SAM" id="Coils"/>
    </source>
</evidence>
<evidence type="ECO:0000313" key="4">
    <source>
        <dbReference type="Proteomes" id="UP000196125"/>
    </source>
</evidence>
<reference evidence="2 5" key="2">
    <citation type="submission" date="2023-11" db="EMBL/GenBank/DDBJ databases">
        <title>Plant-associative lifestyle of Vibrio porteresiae and its evolutionary dynamics.</title>
        <authorList>
            <person name="Rameshkumar N."/>
            <person name="Kirti K."/>
        </authorList>
    </citation>
    <scope>NUCLEOTIDE SEQUENCE [LARGE SCALE GENOMIC DNA]</scope>
    <source>
        <strain evidence="2 5">MSSRF38</strain>
    </source>
</reference>
<evidence type="ECO:0000313" key="2">
    <source>
        <dbReference type="EMBL" id="MDW6002459.1"/>
    </source>
</evidence>
<dbReference type="Proteomes" id="UP001283366">
    <property type="component" value="Unassembled WGS sequence"/>
</dbReference>
<sequence length="122" mass="14288">MSKQRLCKIDRREIRHTLGDIHHLVSAPKYLCLSCARSANHPSSLCKPVEMPSVVHEPIVQKKTQTFLSAMMQVLDKKALKQFRKQQKDKKARKQIKKLMKQQKKLRKESGKIQKRLEKINC</sequence>
<protein>
    <submittedName>
        <fullName evidence="3">Uncharacterized protein</fullName>
    </submittedName>
</protein>
<keyword evidence="1" id="KW-0175">Coiled coil</keyword>
<dbReference type="RefSeq" id="WP_087482024.1">
    <property type="nucleotide sequence ID" value="NZ_AP024883.1"/>
</dbReference>
<proteinExistence type="predicted"/>
<reference evidence="3 4" key="1">
    <citation type="submission" date="2017-05" db="EMBL/GenBank/DDBJ databases">
        <authorList>
            <person name="Song R."/>
            <person name="Chenine A.L."/>
            <person name="Ruprecht R.M."/>
        </authorList>
    </citation>
    <scope>NUCLEOTIDE SEQUENCE [LARGE SCALE GENOMIC DNA]</scope>
    <source>
        <strain evidence="3 4">CECT 7927</strain>
    </source>
</reference>
<dbReference type="EMBL" id="JAWRCO010000001">
    <property type="protein sequence ID" value="MDW6002459.1"/>
    <property type="molecule type" value="Genomic_DNA"/>
</dbReference>
<feature type="coiled-coil region" evidence="1">
    <location>
        <begin position="89"/>
        <end position="116"/>
    </location>
</feature>
<organism evidence="3 4">
    <name type="scientific">Vibrio mangrovi</name>
    <dbReference type="NCBI Taxonomy" id="474394"/>
    <lineage>
        <taxon>Bacteria</taxon>
        <taxon>Pseudomonadati</taxon>
        <taxon>Pseudomonadota</taxon>
        <taxon>Gammaproteobacteria</taxon>
        <taxon>Vibrionales</taxon>
        <taxon>Vibrionaceae</taxon>
        <taxon>Vibrio</taxon>
    </lineage>
</organism>
<dbReference type="AlphaFoldDB" id="A0A1Y6IZU2"/>
<dbReference type="EMBL" id="FXXI01000007">
    <property type="protein sequence ID" value="SMS02012.1"/>
    <property type="molecule type" value="Genomic_DNA"/>
</dbReference>
<dbReference type="OrthoDB" id="5398457at2"/>
<name>A0A1Y6IZU2_9VIBR</name>
<keyword evidence="5" id="KW-1185">Reference proteome</keyword>